<protein>
    <submittedName>
        <fullName evidence="4">Response regulators consisting of a CheY-like receiver domain and a winged-helix DNA-binding domain</fullName>
    </submittedName>
</protein>
<dbReference type="OrthoDB" id="9793549at2"/>
<sequence length="118" mass="13166">MESLQQALIIEDDEDLAIIFTEALRLAGFDTKTIRDGQVAMDELDVCQPIVIVLDLHLPHVSGLEILAKIRADDRLKNTKVIIATADPRMSDLAEDADFVLIKPISFAQLRDLSARLR</sequence>
<dbReference type="Pfam" id="PF00072">
    <property type="entry name" value="Response_reg"/>
    <property type="match status" value="1"/>
</dbReference>
<dbReference type="GO" id="GO:0003677">
    <property type="term" value="F:DNA binding"/>
    <property type="evidence" value="ECO:0007669"/>
    <property type="project" value="UniProtKB-KW"/>
</dbReference>
<proteinExistence type="predicted"/>
<evidence type="ECO:0000256" key="1">
    <source>
        <dbReference type="ARBA" id="ARBA00022553"/>
    </source>
</evidence>
<dbReference type="InterPro" id="IPR001789">
    <property type="entry name" value="Sig_transdc_resp-reg_receiver"/>
</dbReference>
<keyword evidence="1 2" id="KW-0597">Phosphoprotein</keyword>
<dbReference type="PANTHER" id="PTHR44591">
    <property type="entry name" value="STRESS RESPONSE REGULATOR PROTEIN 1"/>
    <property type="match status" value="1"/>
</dbReference>
<dbReference type="PROSITE" id="PS50110">
    <property type="entry name" value="RESPONSE_REGULATORY"/>
    <property type="match status" value="1"/>
</dbReference>
<gene>
    <name evidence="4" type="ORF">LARV_02845</name>
</gene>
<accession>A0A0S7BHJ3</accession>
<dbReference type="InterPro" id="IPR050595">
    <property type="entry name" value="Bact_response_regulator"/>
</dbReference>
<dbReference type="PANTHER" id="PTHR44591:SF23">
    <property type="entry name" value="CHEY SUBFAMILY"/>
    <property type="match status" value="1"/>
</dbReference>
<dbReference type="Proteomes" id="UP000055060">
    <property type="component" value="Unassembled WGS sequence"/>
</dbReference>
<dbReference type="STRING" id="360412.LARV_02845"/>
<keyword evidence="4" id="KW-0238">DNA-binding</keyword>
<evidence type="ECO:0000313" key="4">
    <source>
        <dbReference type="EMBL" id="GAP15065.1"/>
    </source>
</evidence>
<dbReference type="RefSeq" id="WP_075074267.1">
    <property type="nucleotide sequence ID" value="NZ_DF967972.1"/>
</dbReference>
<organism evidence="4">
    <name type="scientific">Longilinea arvoryzae</name>
    <dbReference type="NCBI Taxonomy" id="360412"/>
    <lineage>
        <taxon>Bacteria</taxon>
        <taxon>Bacillati</taxon>
        <taxon>Chloroflexota</taxon>
        <taxon>Anaerolineae</taxon>
        <taxon>Anaerolineales</taxon>
        <taxon>Anaerolineaceae</taxon>
        <taxon>Longilinea</taxon>
    </lineage>
</organism>
<dbReference type="InterPro" id="IPR011006">
    <property type="entry name" value="CheY-like_superfamily"/>
</dbReference>
<dbReference type="SUPFAM" id="SSF52172">
    <property type="entry name" value="CheY-like"/>
    <property type="match status" value="1"/>
</dbReference>
<evidence type="ECO:0000313" key="5">
    <source>
        <dbReference type="Proteomes" id="UP000055060"/>
    </source>
</evidence>
<dbReference type="EMBL" id="DF967972">
    <property type="protein sequence ID" value="GAP15065.1"/>
    <property type="molecule type" value="Genomic_DNA"/>
</dbReference>
<dbReference type="Gene3D" id="3.40.50.2300">
    <property type="match status" value="1"/>
</dbReference>
<evidence type="ECO:0000256" key="2">
    <source>
        <dbReference type="PROSITE-ProRule" id="PRU00169"/>
    </source>
</evidence>
<feature type="modified residue" description="4-aspartylphosphate" evidence="2">
    <location>
        <position position="55"/>
    </location>
</feature>
<dbReference type="GO" id="GO:0000160">
    <property type="term" value="P:phosphorelay signal transduction system"/>
    <property type="evidence" value="ECO:0007669"/>
    <property type="project" value="InterPro"/>
</dbReference>
<dbReference type="SMART" id="SM00448">
    <property type="entry name" value="REC"/>
    <property type="match status" value="1"/>
</dbReference>
<keyword evidence="5" id="KW-1185">Reference proteome</keyword>
<feature type="domain" description="Response regulatory" evidence="3">
    <location>
        <begin position="6"/>
        <end position="118"/>
    </location>
</feature>
<reference evidence="4" key="1">
    <citation type="submission" date="2015-07" db="EMBL/GenBank/DDBJ databases">
        <title>Draft Genome Sequences of Anaerolinea thermolimosa IMO-1, Bellilinea caldifistulae GOMI-1, Leptolinea tardivitalis YMTK-2, Levilinea saccharolytica KIBI-1,Longilinea arvoryzae KOME-1, Previously Described as Members of the Anaerolineaceae (Chloroflexi).</title>
        <authorList>
            <person name="Sekiguchi Y."/>
            <person name="Ohashi A."/>
            <person name="Matsuura N."/>
            <person name="Tourlousse M.D."/>
        </authorList>
    </citation>
    <scope>NUCLEOTIDE SEQUENCE [LARGE SCALE GENOMIC DNA]</scope>
    <source>
        <strain evidence="4">KOME-1</strain>
    </source>
</reference>
<dbReference type="AlphaFoldDB" id="A0A0S7BHJ3"/>
<name>A0A0S7BHJ3_9CHLR</name>
<evidence type="ECO:0000259" key="3">
    <source>
        <dbReference type="PROSITE" id="PS50110"/>
    </source>
</evidence>